<proteinExistence type="predicted"/>
<dbReference type="RefSeq" id="WP_337717555.1">
    <property type="nucleotide sequence ID" value="NZ_JBBEGL010000008.1"/>
</dbReference>
<reference evidence="2 3" key="1">
    <citation type="submission" date="2024-03" db="EMBL/GenBank/DDBJ databases">
        <title>Actinomycetospora sp. OC33-EN06, a novel actinomycete isolated from wild orchid (Aerides multiflora).</title>
        <authorList>
            <person name="Suriyachadkun C."/>
        </authorList>
    </citation>
    <scope>NUCLEOTIDE SEQUENCE [LARGE SCALE GENOMIC DNA]</scope>
    <source>
        <strain evidence="2 3">OC33-EN06</strain>
    </source>
</reference>
<organism evidence="2 3">
    <name type="scientific">Actinomycetospora aeridis</name>
    <dbReference type="NCBI Taxonomy" id="3129231"/>
    <lineage>
        <taxon>Bacteria</taxon>
        <taxon>Bacillati</taxon>
        <taxon>Actinomycetota</taxon>
        <taxon>Actinomycetes</taxon>
        <taxon>Pseudonocardiales</taxon>
        <taxon>Pseudonocardiaceae</taxon>
        <taxon>Actinomycetospora</taxon>
    </lineage>
</organism>
<feature type="transmembrane region" description="Helical" evidence="1">
    <location>
        <begin position="33"/>
        <end position="53"/>
    </location>
</feature>
<name>A0ABU8NDG3_9PSEU</name>
<protein>
    <submittedName>
        <fullName evidence="2">Uncharacterized protein</fullName>
    </submittedName>
</protein>
<evidence type="ECO:0000313" key="3">
    <source>
        <dbReference type="Proteomes" id="UP001370100"/>
    </source>
</evidence>
<keyword evidence="3" id="KW-1185">Reference proteome</keyword>
<keyword evidence="1" id="KW-1133">Transmembrane helix</keyword>
<evidence type="ECO:0000313" key="2">
    <source>
        <dbReference type="EMBL" id="MEJ2889711.1"/>
    </source>
</evidence>
<keyword evidence="1" id="KW-0472">Membrane</keyword>
<feature type="transmembrane region" description="Helical" evidence="1">
    <location>
        <begin position="59"/>
        <end position="79"/>
    </location>
</feature>
<dbReference type="Proteomes" id="UP001370100">
    <property type="component" value="Unassembled WGS sequence"/>
</dbReference>
<dbReference type="EMBL" id="JBBEGL010000008">
    <property type="protein sequence ID" value="MEJ2889711.1"/>
    <property type="molecule type" value="Genomic_DNA"/>
</dbReference>
<feature type="transmembrane region" description="Helical" evidence="1">
    <location>
        <begin position="100"/>
        <end position="117"/>
    </location>
</feature>
<accession>A0ABU8NDG3</accession>
<feature type="transmembrane region" description="Helical" evidence="1">
    <location>
        <begin position="123"/>
        <end position="145"/>
    </location>
</feature>
<sequence>MTNYATIMLICTMYAARRKRTYTFRFEMFRRPLPAIGVTALAVIGGAIVGVPSALLNGLFFGATFGLSAIVFVVLRFAAAPANTAASLGPNTYLRDDTRVSLALGIVVGSYFALYYYPIYGLYIASVFGTMILLAVPMTSMYVRYLAAVHLGAKKFGLPLRFTLFLNDCARAGFLRVSGGAFEFKHREVQDYLASRAEADSIATRGRAIKEEDLQITA</sequence>
<evidence type="ECO:0000256" key="1">
    <source>
        <dbReference type="SAM" id="Phobius"/>
    </source>
</evidence>
<keyword evidence="1" id="KW-0812">Transmembrane</keyword>
<gene>
    <name evidence="2" type="ORF">WCD41_24830</name>
</gene>
<comment type="caution">
    <text evidence="2">The sequence shown here is derived from an EMBL/GenBank/DDBJ whole genome shotgun (WGS) entry which is preliminary data.</text>
</comment>